<gene>
    <name evidence="9" type="ORF">M419DRAFT_133932</name>
</gene>
<dbReference type="KEGG" id="trr:M419DRAFT_133932"/>
<dbReference type="PANTHER" id="PTHR33048">
    <property type="entry name" value="PTH11-LIKE INTEGRAL MEMBRANE PROTEIN (AFU_ORTHOLOGUE AFUA_5G11245)"/>
    <property type="match status" value="1"/>
</dbReference>
<feature type="transmembrane region" description="Helical" evidence="7">
    <location>
        <begin position="16"/>
        <end position="37"/>
    </location>
</feature>
<dbReference type="GO" id="GO:0016020">
    <property type="term" value="C:membrane"/>
    <property type="evidence" value="ECO:0007669"/>
    <property type="project" value="UniProtKB-SubCell"/>
</dbReference>
<feature type="transmembrane region" description="Helical" evidence="7">
    <location>
        <begin position="216"/>
        <end position="238"/>
    </location>
</feature>
<feature type="transmembrane region" description="Helical" evidence="7">
    <location>
        <begin position="250"/>
        <end position="273"/>
    </location>
</feature>
<evidence type="ECO:0000259" key="8">
    <source>
        <dbReference type="Pfam" id="PF20684"/>
    </source>
</evidence>
<keyword evidence="2 7" id="KW-0812">Transmembrane</keyword>
<feature type="region of interest" description="Disordered" evidence="6">
    <location>
        <begin position="289"/>
        <end position="308"/>
    </location>
</feature>
<proteinExistence type="inferred from homology"/>
<feature type="transmembrane region" description="Helical" evidence="7">
    <location>
        <begin position="49"/>
        <end position="72"/>
    </location>
</feature>
<feature type="domain" description="Rhodopsin" evidence="8">
    <location>
        <begin position="33"/>
        <end position="278"/>
    </location>
</feature>
<evidence type="ECO:0000256" key="4">
    <source>
        <dbReference type="ARBA" id="ARBA00023136"/>
    </source>
</evidence>
<evidence type="ECO:0000256" key="3">
    <source>
        <dbReference type="ARBA" id="ARBA00022989"/>
    </source>
</evidence>
<dbReference type="AlphaFoldDB" id="A0A024RYH5"/>
<accession>A0A024RYH5</accession>
<name>A0A024RYH5_HYPJR</name>
<organism evidence="9 10">
    <name type="scientific">Hypocrea jecorina (strain ATCC 56765 / BCRC 32924 / NRRL 11460 / Rut C-30)</name>
    <name type="common">Trichoderma reesei</name>
    <dbReference type="NCBI Taxonomy" id="1344414"/>
    <lineage>
        <taxon>Eukaryota</taxon>
        <taxon>Fungi</taxon>
        <taxon>Dikarya</taxon>
        <taxon>Ascomycota</taxon>
        <taxon>Pezizomycotina</taxon>
        <taxon>Sordariomycetes</taxon>
        <taxon>Hypocreomycetidae</taxon>
        <taxon>Hypocreales</taxon>
        <taxon>Hypocreaceae</taxon>
        <taxon>Trichoderma</taxon>
    </lineage>
</organism>
<evidence type="ECO:0000256" key="7">
    <source>
        <dbReference type="SAM" id="Phobius"/>
    </source>
</evidence>
<dbReference type="InterPro" id="IPR049326">
    <property type="entry name" value="Rhodopsin_dom_fungi"/>
</dbReference>
<evidence type="ECO:0000256" key="1">
    <source>
        <dbReference type="ARBA" id="ARBA00004141"/>
    </source>
</evidence>
<reference evidence="10" key="1">
    <citation type="journal article" date="2013" name="Ind. Biotechnol.">
        <title>Comparative genomics analysis of Trichoderma reesei strains.</title>
        <authorList>
            <person name="Koike H."/>
            <person name="Aerts A."/>
            <person name="LaButti K."/>
            <person name="Grigoriev I.V."/>
            <person name="Baker S.E."/>
        </authorList>
    </citation>
    <scope>NUCLEOTIDE SEQUENCE [LARGE SCALE GENOMIC DNA]</scope>
    <source>
        <strain evidence="10">ATCC 56765 / BCRC 32924 / NRRL 11460 / Rut C-30</strain>
    </source>
</reference>
<feature type="transmembrane region" description="Helical" evidence="7">
    <location>
        <begin position="134"/>
        <end position="156"/>
    </location>
</feature>
<keyword evidence="3 7" id="KW-1133">Transmembrane helix</keyword>
<comment type="similarity">
    <text evidence="5">Belongs to the SAT4 family.</text>
</comment>
<dbReference type="HOGENOM" id="CLU_028200_3_0_1"/>
<evidence type="ECO:0000256" key="6">
    <source>
        <dbReference type="SAM" id="MobiDB-lite"/>
    </source>
</evidence>
<evidence type="ECO:0000313" key="10">
    <source>
        <dbReference type="Proteomes" id="UP000024376"/>
    </source>
</evidence>
<dbReference type="PANTHER" id="PTHR33048:SF93">
    <property type="entry name" value="INTEGRAL MEMBRANE PROTEIN"/>
    <property type="match status" value="1"/>
</dbReference>
<evidence type="ECO:0000313" key="9">
    <source>
        <dbReference type="EMBL" id="ETR97872.1"/>
    </source>
</evidence>
<feature type="transmembrane region" description="Helical" evidence="7">
    <location>
        <begin position="97"/>
        <end position="122"/>
    </location>
</feature>
<dbReference type="OrthoDB" id="3923077at2759"/>
<feature type="transmembrane region" description="Helical" evidence="7">
    <location>
        <begin position="185"/>
        <end position="204"/>
    </location>
</feature>
<evidence type="ECO:0000256" key="5">
    <source>
        <dbReference type="ARBA" id="ARBA00038359"/>
    </source>
</evidence>
<evidence type="ECO:0000256" key="2">
    <source>
        <dbReference type="ARBA" id="ARBA00022692"/>
    </source>
</evidence>
<protein>
    <recommendedName>
        <fullName evidence="8">Rhodopsin domain-containing protein</fullName>
    </recommendedName>
</protein>
<dbReference type="Proteomes" id="UP000024376">
    <property type="component" value="Unassembled WGS sequence"/>
</dbReference>
<comment type="subcellular location">
    <subcellularLocation>
        <location evidence="1">Membrane</location>
        <topology evidence="1">Multi-pass membrane protein</topology>
    </subcellularLocation>
</comment>
<dbReference type="InterPro" id="IPR052337">
    <property type="entry name" value="SAT4-like"/>
</dbReference>
<dbReference type="EMBL" id="KI911166">
    <property type="protein sequence ID" value="ETR97872.1"/>
    <property type="molecule type" value="Genomic_DNA"/>
</dbReference>
<keyword evidence="4 7" id="KW-0472">Membrane</keyword>
<sequence>MADQYALGLGGDAPKMLAVLWSLTALALVFVLLRLYTRLRVLRAYGLDDYFYNAAFMTLLIYDIMMTVASMYGFGRDIDDVLAIKGPVVGMESVTRAILYSAIGQTILVFGTILCKTSLALFLVRIVPDRRNHIIIWVPNGFLATGIVASLFVFWFSCQPTNYLWDRRIPGGKCTIDPGPISMYAGAWSVTVYLWYAAFPWYLLWNIQMPKREKRVIASSLSLGIIAGACGIERAVQLKYLGSPNYTKDVVGIIIWHAAEFCSTMVCIGIPVCRPLCRDWLNTWEASRGSKTTGTAGARMDTDNTSEESILRAEVREQEEAYRRGSGIKVKTEFNIQYAEF</sequence>
<dbReference type="Pfam" id="PF20684">
    <property type="entry name" value="Fung_rhodopsin"/>
    <property type="match status" value="1"/>
</dbReference>